<dbReference type="Gene3D" id="1.50.10.10">
    <property type="match status" value="2"/>
</dbReference>
<feature type="domain" description="Spermatogenesis-associated protein 20-like TRX" evidence="1">
    <location>
        <begin position="11"/>
        <end position="173"/>
    </location>
</feature>
<dbReference type="InterPro" id="IPR008928">
    <property type="entry name" value="6-hairpin_glycosidase_sf"/>
</dbReference>
<dbReference type="EMBL" id="CP128400">
    <property type="protein sequence ID" value="WJW68212.1"/>
    <property type="molecule type" value="Genomic_DNA"/>
</dbReference>
<accession>A0A8T7M811</accession>
<sequence>MNNPYDENRFTNRLINETSPYLLQHAHNPVNWYPWGEEAFAKARAENKPVLLSVGYSACHWCHVMERESFENEEIAALMNENFVSIKVDREERPDIDSIYMEAVTALTGRGGWPMTVFLTPEGAPFYGGTYFPPDNRYSGMASFPQILNTLSDVFREQPEDIANNATELKNMLNSSLSERGVQTTGDLNVAMLNSATENLNAQFDTKKGGLGNAPKFPQAAALDYVLKSWRRNSSRKVLENLLLTLDRMAMGGMYDQLGGGFHRYSTDADWLVPHFEKMLYDNSQLSLLYLEAFLATGRGFYRQIAEHILEYIQREMTYPEGGFYSTQDADSEGEEGKFFVWSKREIEEILGVEDAAVICRFYNVSERGNWEGHNILHVTSPLQQIVQELGKSEDEIEEVLGFSLDKLFEVREQRIKPGRDEKILTSWNGLMLKSFAVAGRVLDNPAYIHIAKNNAEFVLKYLKKEGRLLRTFKDDVKGKQARLNAFLEDYAFFADGLLALYEATFDLRWLDEANYLAEVMLEQFWDETIKGFYDTSLDHEQLVTRPRNYMDNATPCGNSVAVEVLLKLALFTGQELYREKAASALESVAGLMPRQPLGFGRWLSATDFYLGEAKEIVIVGEPDAADTKALLRVIYNAYNPNKVVMLLPPGLDSQVVARYPLLEDRKMLDGKATAYVCQNFACLRPVTTPEGLAEQLGVALS</sequence>
<dbReference type="SUPFAM" id="SSF52833">
    <property type="entry name" value="Thioredoxin-like"/>
    <property type="match status" value="1"/>
</dbReference>
<organism evidence="2 4">
    <name type="scientific">Candidatus Chlorohelix allophototropha</name>
    <dbReference type="NCBI Taxonomy" id="3003348"/>
    <lineage>
        <taxon>Bacteria</taxon>
        <taxon>Bacillati</taxon>
        <taxon>Chloroflexota</taxon>
        <taxon>Chloroflexia</taxon>
        <taxon>Candidatus Chloroheliales</taxon>
        <taxon>Candidatus Chloroheliaceae</taxon>
        <taxon>Candidatus Chlorohelix</taxon>
    </lineage>
</organism>
<dbReference type="InterPro" id="IPR004879">
    <property type="entry name" value="Ssp411-like_TRX"/>
</dbReference>
<evidence type="ECO:0000313" key="4">
    <source>
        <dbReference type="Proteomes" id="UP000521676"/>
    </source>
</evidence>
<dbReference type="PANTHER" id="PTHR42899:SF1">
    <property type="entry name" value="SPERMATOGENESIS-ASSOCIATED PROTEIN 20"/>
    <property type="match status" value="1"/>
</dbReference>
<evidence type="ECO:0000313" key="2">
    <source>
        <dbReference type="EMBL" id="NWJ48277.1"/>
    </source>
</evidence>
<gene>
    <name evidence="2" type="ORF">HXX08_20670</name>
    <name evidence="3" type="ORF">OZ401_003817</name>
</gene>
<dbReference type="PANTHER" id="PTHR42899">
    <property type="entry name" value="SPERMATOGENESIS-ASSOCIATED PROTEIN 20"/>
    <property type="match status" value="1"/>
</dbReference>
<name>A0A8T7M811_9CHLR</name>
<dbReference type="PIRSF" id="PIRSF006402">
    <property type="entry name" value="UCP006402_thioredoxin"/>
    <property type="match status" value="1"/>
</dbReference>
<dbReference type="Proteomes" id="UP001431572">
    <property type="component" value="Chromosome 2"/>
</dbReference>
<dbReference type="InterPro" id="IPR036249">
    <property type="entry name" value="Thioredoxin-like_sf"/>
</dbReference>
<evidence type="ECO:0000259" key="1">
    <source>
        <dbReference type="Pfam" id="PF03190"/>
    </source>
</evidence>
<proteinExistence type="predicted"/>
<protein>
    <submittedName>
        <fullName evidence="2">Thioredoxin domain-containing protein</fullName>
    </submittedName>
</protein>
<keyword evidence="5" id="KW-1185">Reference proteome</keyword>
<dbReference type="GO" id="GO:0005975">
    <property type="term" value="P:carbohydrate metabolic process"/>
    <property type="evidence" value="ECO:0007669"/>
    <property type="project" value="InterPro"/>
</dbReference>
<dbReference type="InterPro" id="IPR024705">
    <property type="entry name" value="Ssp411"/>
</dbReference>
<dbReference type="Gene3D" id="3.40.30.10">
    <property type="entry name" value="Glutaredoxin"/>
    <property type="match status" value="1"/>
</dbReference>
<evidence type="ECO:0000313" key="5">
    <source>
        <dbReference type="Proteomes" id="UP001431572"/>
    </source>
</evidence>
<dbReference type="RefSeq" id="WP_341470117.1">
    <property type="nucleotide sequence ID" value="NZ_CP128400.1"/>
</dbReference>
<dbReference type="InterPro" id="IPR012341">
    <property type="entry name" value="6hp_glycosidase-like_sf"/>
</dbReference>
<dbReference type="AlphaFoldDB" id="A0A8T7M811"/>
<dbReference type="Pfam" id="PF03190">
    <property type="entry name" value="Thioredox_DsbH"/>
    <property type="match status" value="1"/>
</dbReference>
<reference evidence="3" key="2">
    <citation type="journal article" date="2024" name="Nature">
        <title>Anoxygenic phototroph of the Chloroflexota uses a type I reaction centre.</title>
        <authorList>
            <person name="Tsuji J.M."/>
            <person name="Shaw N.A."/>
            <person name="Nagashima S."/>
            <person name="Venkiteswaran J.J."/>
            <person name="Schiff S.L."/>
            <person name="Watanabe T."/>
            <person name="Fukui M."/>
            <person name="Hanada S."/>
            <person name="Tank M."/>
            <person name="Neufeld J.D."/>
        </authorList>
    </citation>
    <scope>NUCLEOTIDE SEQUENCE</scope>
    <source>
        <strain evidence="3">L227-S17</strain>
    </source>
</reference>
<reference evidence="2 4" key="1">
    <citation type="submission" date="2020-06" db="EMBL/GenBank/DDBJ databases">
        <title>Anoxygenic phototrophic Chloroflexota member uses a Type I reaction center.</title>
        <authorList>
            <person name="Tsuji J.M."/>
            <person name="Shaw N.A."/>
            <person name="Nagashima S."/>
            <person name="Venkiteswaran J."/>
            <person name="Schiff S.L."/>
            <person name="Hanada S."/>
            <person name="Tank M."/>
            <person name="Neufeld J.D."/>
        </authorList>
    </citation>
    <scope>NUCLEOTIDE SEQUENCE [LARGE SCALE GENOMIC DNA]</scope>
    <source>
        <strain evidence="2">L227-S17</strain>
    </source>
</reference>
<evidence type="ECO:0000313" key="3">
    <source>
        <dbReference type="EMBL" id="WJW68212.1"/>
    </source>
</evidence>
<dbReference type="CDD" id="cd02955">
    <property type="entry name" value="SSP411"/>
    <property type="match status" value="1"/>
</dbReference>
<dbReference type="EMBL" id="JACATZ010000003">
    <property type="protein sequence ID" value="NWJ48277.1"/>
    <property type="molecule type" value="Genomic_DNA"/>
</dbReference>
<dbReference type="Proteomes" id="UP000521676">
    <property type="component" value="Unassembled WGS sequence"/>
</dbReference>
<dbReference type="SUPFAM" id="SSF48208">
    <property type="entry name" value="Six-hairpin glycosidases"/>
    <property type="match status" value="1"/>
</dbReference>